<dbReference type="AlphaFoldDB" id="A0A0B7B946"/>
<feature type="non-terminal residue" evidence="1">
    <location>
        <position position="56"/>
    </location>
</feature>
<protein>
    <submittedName>
        <fullName evidence="1">Uncharacterized protein</fullName>
    </submittedName>
</protein>
<name>A0A0B7B946_9EUPU</name>
<reference evidence="1" key="1">
    <citation type="submission" date="2014-12" db="EMBL/GenBank/DDBJ databases">
        <title>Insight into the proteome of Arion vulgaris.</title>
        <authorList>
            <person name="Aradska J."/>
            <person name="Bulat T."/>
            <person name="Smidak R."/>
            <person name="Sarate P."/>
            <person name="Gangsoo J."/>
            <person name="Sialana F."/>
            <person name="Bilban M."/>
            <person name="Lubec G."/>
        </authorList>
    </citation>
    <scope>NUCLEOTIDE SEQUENCE</scope>
    <source>
        <tissue evidence="1">Skin</tissue>
    </source>
</reference>
<dbReference type="EMBL" id="HACG01041730">
    <property type="protein sequence ID" value="CEK88595.1"/>
    <property type="molecule type" value="Transcribed_RNA"/>
</dbReference>
<sequence>MRLFWCADNRLNNYKHQQFAELHSFRGTWASMTKREWLGWLGHHIKGSAMDRADIL</sequence>
<organism evidence="1">
    <name type="scientific">Arion vulgaris</name>
    <dbReference type="NCBI Taxonomy" id="1028688"/>
    <lineage>
        <taxon>Eukaryota</taxon>
        <taxon>Metazoa</taxon>
        <taxon>Spiralia</taxon>
        <taxon>Lophotrochozoa</taxon>
        <taxon>Mollusca</taxon>
        <taxon>Gastropoda</taxon>
        <taxon>Heterobranchia</taxon>
        <taxon>Euthyneura</taxon>
        <taxon>Panpulmonata</taxon>
        <taxon>Eupulmonata</taxon>
        <taxon>Stylommatophora</taxon>
        <taxon>Helicina</taxon>
        <taxon>Arionoidea</taxon>
        <taxon>Arionidae</taxon>
        <taxon>Arion</taxon>
    </lineage>
</organism>
<accession>A0A0B7B946</accession>
<evidence type="ECO:0000313" key="1">
    <source>
        <dbReference type="EMBL" id="CEK88595.1"/>
    </source>
</evidence>
<gene>
    <name evidence="1" type="primary">ORF166086</name>
</gene>
<proteinExistence type="predicted"/>